<comment type="caution">
    <text evidence="6">Lacks conserved residue(s) required for the propagation of feature annotation.</text>
</comment>
<comment type="caution">
    <text evidence="8">The sequence shown here is derived from an EMBL/GenBank/DDBJ whole genome shotgun (WGS) entry which is preliminary data.</text>
</comment>
<dbReference type="Gene3D" id="3.30.70.141">
    <property type="entry name" value="Nucleoside diphosphate kinase-like domain"/>
    <property type="match status" value="1"/>
</dbReference>
<evidence type="ECO:0000256" key="1">
    <source>
        <dbReference type="ARBA" id="ARBA00001946"/>
    </source>
</evidence>
<protein>
    <recommendedName>
        <fullName evidence="3">nucleoside-diphosphate kinase</fullName>
        <ecNumber evidence="3">2.7.4.6</ecNumber>
    </recommendedName>
</protein>
<dbReference type="EMBL" id="PFEQ01000001">
    <property type="protein sequence ID" value="PJE74441.1"/>
    <property type="molecule type" value="Genomic_DNA"/>
</dbReference>
<gene>
    <name evidence="8" type="ORF">COV01_00170</name>
</gene>
<dbReference type="GO" id="GO:0004550">
    <property type="term" value="F:nucleoside diphosphate kinase activity"/>
    <property type="evidence" value="ECO:0007669"/>
    <property type="project" value="UniProtKB-EC"/>
</dbReference>
<keyword evidence="5 8" id="KW-0418">Kinase</keyword>
<comment type="cofactor">
    <cofactor evidence="1">
        <name>Mg(2+)</name>
        <dbReference type="ChEBI" id="CHEBI:18420"/>
    </cofactor>
</comment>
<evidence type="ECO:0000256" key="4">
    <source>
        <dbReference type="ARBA" id="ARBA00022679"/>
    </source>
</evidence>
<evidence type="ECO:0000313" key="9">
    <source>
        <dbReference type="Proteomes" id="UP000228700"/>
    </source>
</evidence>
<dbReference type="EC" id="2.7.4.6" evidence="3"/>
<accession>A0A2M8LD20</accession>
<evidence type="ECO:0000256" key="2">
    <source>
        <dbReference type="ARBA" id="ARBA00008142"/>
    </source>
</evidence>
<comment type="similarity">
    <text evidence="2 6">Belongs to the NDK family.</text>
</comment>
<dbReference type="InterPro" id="IPR036850">
    <property type="entry name" value="NDK-like_dom_sf"/>
</dbReference>
<sequence length="203" mass="22769">MQKHPKKERTLVIIKPDGIQRTLTGEIISRFERIGLKIVGIKMLIPTSKHVEAHYTLDPNWRKGNGEKSIKAYEARGLKHPLGDDPLVVNAETLRRLKEYMVSGPIIPIVIEGAHAVAVVRKLVGGTEPLTSDVGTIRGDFVLDSYQMSDTDSRSVRNLIHASGSVGEAEMEIPHWFRPEELVSYRHIQEAMLYDVNIDGILE</sequence>
<evidence type="ECO:0000256" key="6">
    <source>
        <dbReference type="PROSITE-ProRule" id="PRU00706"/>
    </source>
</evidence>
<evidence type="ECO:0000259" key="7">
    <source>
        <dbReference type="SMART" id="SM00562"/>
    </source>
</evidence>
<organism evidence="8 9">
    <name type="scientific">Candidatus Taylorbacteria bacterium CG10_big_fil_rev_8_21_14_0_10_41_48</name>
    <dbReference type="NCBI Taxonomy" id="1975024"/>
    <lineage>
        <taxon>Bacteria</taxon>
        <taxon>Candidatus Tayloriibacteriota</taxon>
    </lineage>
</organism>
<reference evidence="9" key="1">
    <citation type="submission" date="2017-09" db="EMBL/GenBank/DDBJ databases">
        <title>Depth-based differentiation of microbial function through sediment-hosted aquifers and enrichment of novel symbionts in the deep terrestrial subsurface.</title>
        <authorList>
            <person name="Probst A.J."/>
            <person name="Ladd B."/>
            <person name="Jarett J.K."/>
            <person name="Geller-Mcgrath D.E."/>
            <person name="Sieber C.M.K."/>
            <person name="Emerson J.B."/>
            <person name="Anantharaman K."/>
            <person name="Thomas B.C."/>
            <person name="Malmstrom R."/>
            <person name="Stieglmeier M."/>
            <person name="Klingl A."/>
            <person name="Woyke T."/>
            <person name="Ryan C.M."/>
            <person name="Banfield J.F."/>
        </authorList>
    </citation>
    <scope>NUCLEOTIDE SEQUENCE [LARGE SCALE GENOMIC DNA]</scope>
</reference>
<evidence type="ECO:0000313" key="8">
    <source>
        <dbReference type="EMBL" id="PJE74441.1"/>
    </source>
</evidence>
<dbReference type="SMART" id="SM00562">
    <property type="entry name" value="NDK"/>
    <property type="match status" value="1"/>
</dbReference>
<dbReference type="Proteomes" id="UP000228700">
    <property type="component" value="Unassembled WGS sequence"/>
</dbReference>
<dbReference type="Pfam" id="PF00334">
    <property type="entry name" value="NDK"/>
    <property type="match status" value="2"/>
</dbReference>
<name>A0A2M8LD20_9BACT</name>
<evidence type="ECO:0000256" key="3">
    <source>
        <dbReference type="ARBA" id="ARBA00012966"/>
    </source>
</evidence>
<evidence type="ECO:0000256" key="5">
    <source>
        <dbReference type="ARBA" id="ARBA00022777"/>
    </source>
</evidence>
<proteinExistence type="inferred from homology"/>
<dbReference type="PROSITE" id="PS51374">
    <property type="entry name" value="NDPK_LIKE"/>
    <property type="match status" value="1"/>
</dbReference>
<dbReference type="SUPFAM" id="SSF54919">
    <property type="entry name" value="Nucleoside diphosphate kinase, NDK"/>
    <property type="match status" value="1"/>
</dbReference>
<keyword evidence="4 8" id="KW-0808">Transferase</keyword>
<feature type="domain" description="Nucleoside diphosphate kinase-like" evidence="7">
    <location>
        <begin position="7"/>
        <end position="184"/>
    </location>
</feature>
<dbReference type="InterPro" id="IPR034907">
    <property type="entry name" value="NDK-like_dom"/>
</dbReference>
<dbReference type="AlphaFoldDB" id="A0A2M8LD20"/>
<dbReference type="PANTHER" id="PTHR11349">
    <property type="entry name" value="NUCLEOSIDE DIPHOSPHATE KINASE"/>
    <property type="match status" value="1"/>
</dbReference>